<keyword evidence="2" id="KW-0067">ATP-binding</keyword>
<evidence type="ECO:0000313" key="3">
    <source>
        <dbReference type="EMBL" id="RWS21893.1"/>
    </source>
</evidence>
<evidence type="ECO:0000256" key="1">
    <source>
        <dbReference type="ARBA" id="ARBA00022741"/>
    </source>
</evidence>
<dbReference type="VEuPathDB" id="VectorBase:LDEU010147"/>
<protein>
    <submittedName>
        <fullName evidence="3">Multidrug resistance-associated protein 4-like protein</fullName>
    </submittedName>
</protein>
<dbReference type="STRING" id="299467.A0A443S332"/>
<accession>A0A443S332</accession>
<dbReference type="InterPro" id="IPR050173">
    <property type="entry name" value="ABC_transporter_C-like"/>
</dbReference>
<reference evidence="3 4" key="1">
    <citation type="journal article" date="2018" name="Gigascience">
        <title>Genomes of trombidid mites reveal novel predicted allergens and laterally-transferred genes associated with secondary metabolism.</title>
        <authorList>
            <person name="Dong X."/>
            <person name="Chaisiri K."/>
            <person name="Xia D."/>
            <person name="Armstrong S.D."/>
            <person name="Fang Y."/>
            <person name="Donnelly M.J."/>
            <person name="Kadowaki T."/>
            <person name="McGarry J.W."/>
            <person name="Darby A.C."/>
            <person name="Makepeace B.L."/>
        </authorList>
    </citation>
    <scope>NUCLEOTIDE SEQUENCE [LARGE SCALE GENOMIC DNA]</scope>
    <source>
        <strain evidence="3">UoL-UT</strain>
    </source>
</reference>
<dbReference type="SUPFAM" id="SSF52540">
    <property type="entry name" value="P-loop containing nucleoside triphosphate hydrolases"/>
    <property type="match status" value="1"/>
</dbReference>
<evidence type="ECO:0000313" key="4">
    <source>
        <dbReference type="Proteomes" id="UP000288716"/>
    </source>
</evidence>
<dbReference type="GO" id="GO:0005524">
    <property type="term" value="F:ATP binding"/>
    <property type="evidence" value="ECO:0007669"/>
    <property type="project" value="UniProtKB-KW"/>
</dbReference>
<dbReference type="Gene3D" id="3.40.50.300">
    <property type="entry name" value="P-loop containing nucleotide triphosphate hydrolases"/>
    <property type="match status" value="1"/>
</dbReference>
<dbReference type="EMBL" id="NCKV01010431">
    <property type="protein sequence ID" value="RWS21893.1"/>
    <property type="molecule type" value="Genomic_DNA"/>
</dbReference>
<keyword evidence="4" id="KW-1185">Reference proteome</keyword>
<dbReference type="AlphaFoldDB" id="A0A443S332"/>
<keyword evidence="1" id="KW-0547">Nucleotide-binding</keyword>
<organism evidence="3 4">
    <name type="scientific">Leptotrombidium deliense</name>
    <dbReference type="NCBI Taxonomy" id="299467"/>
    <lineage>
        <taxon>Eukaryota</taxon>
        <taxon>Metazoa</taxon>
        <taxon>Ecdysozoa</taxon>
        <taxon>Arthropoda</taxon>
        <taxon>Chelicerata</taxon>
        <taxon>Arachnida</taxon>
        <taxon>Acari</taxon>
        <taxon>Acariformes</taxon>
        <taxon>Trombidiformes</taxon>
        <taxon>Prostigmata</taxon>
        <taxon>Anystina</taxon>
        <taxon>Parasitengona</taxon>
        <taxon>Trombiculoidea</taxon>
        <taxon>Trombiculidae</taxon>
        <taxon>Leptotrombidium</taxon>
    </lineage>
</organism>
<dbReference type="OrthoDB" id="6507541at2759"/>
<gene>
    <name evidence="3" type="ORF">B4U80_06180</name>
</gene>
<sequence length="132" mass="15192">MFEGTFRSNIDPYDEYTDEAIWNILHSVSLAHIFKANIDHETDALIQMAIKKCLKSCTVLTIAHRLNTVIDMDKILVLDDGRIVEYDVPFLLLNKSDGHFKNIVSQLGEQNAADLYELAKKQFEKCEFVTHF</sequence>
<dbReference type="PANTHER" id="PTHR24223">
    <property type="entry name" value="ATP-BINDING CASSETTE SUB-FAMILY C"/>
    <property type="match status" value="1"/>
</dbReference>
<dbReference type="Proteomes" id="UP000288716">
    <property type="component" value="Unassembled WGS sequence"/>
</dbReference>
<dbReference type="GO" id="GO:0042626">
    <property type="term" value="F:ATPase-coupled transmembrane transporter activity"/>
    <property type="evidence" value="ECO:0007669"/>
    <property type="project" value="TreeGrafter"/>
</dbReference>
<name>A0A443S332_9ACAR</name>
<dbReference type="GO" id="GO:0016020">
    <property type="term" value="C:membrane"/>
    <property type="evidence" value="ECO:0007669"/>
    <property type="project" value="TreeGrafter"/>
</dbReference>
<comment type="caution">
    <text evidence="3">The sequence shown here is derived from an EMBL/GenBank/DDBJ whole genome shotgun (WGS) entry which is preliminary data.</text>
</comment>
<dbReference type="InterPro" id="IPR027417">
    <property type="entry name" value="P-loop_NTPase"/>
</dbReference>
<evidence type="ECO:0000256" key="2">
    <source>
        <dbReference type="ARBA" id="ARBA00022840"/>
    </source>
</evidence>
<proteinExistence type="predicted"/>